<evidence type="ECO:0000256" key="4">
    <source>
        <dbReference type="ARBA" id="ARBA00022989"/>
    </source>
</evidence>
<keyword evidence="7" id="KW-0325">Glycoprotein</keyword>
<dbReference type="Proteomes" id="UP000525078">
    <property type="component" value="Unassembled WGS sequence"/>
</dbReference>
<evidence type="ECO:0000313" key="9">
    <source>
        <dbReference type="EMBL" id="KAF4388072.1"/>
    </source>
</evidence>
<keyword evidence="6" id="KW-1015">Disulfide bond</keyword>
<keyword evidence="4" id="KW-1133">Transmembrane helix</keyword>
<dbReference type="AlphaFoldDB" id="A0A7J6GYN1"/>
<keyword evidence="3" id="KW-0732">Signal</keyword>
<dbReference type="GO" id="GO:0016020">
    <property type="term" value="C:membrane"/>
    <property type="evidence" value="ECO:0007669"/>
    <property type="project" value="UniProtKB-SubCell"/>
</dbReference>
<evidence type="ECO:0000313" key="10">
    <source>
        <dbReference type="Proteomes" id="UP000525078"/>
    </source>
</evidence>
<evidence type="ECO:0000256" key="6">
    <source>
        <dbReference type="ARBA" id="ARBA00023157"/>
    </source>
</evidence>
<evidence type="ECO:0000256" key="2">
    <source>
        <dbReference type="ARBA" id="ARBA00022692"/>
    </source>
</evidence>
<keyword evidence="2" id="KW-0812">Transmembrane</keyword>
<evidence type="ECO:0000256" key="3">
    <source>
        <dbReference type="ARBA" id="ARBA00022729"/>
    </source>
</evidence>
<dbReference type="EMBL" id="JAATIP010000036">
    <property type="protein sequence ID" value="KAF4388072.1"/>
    <property type="molecule type" value="Genomic_DNA"/>
</dbReference>
<sequence>MANRDQPVNRRGSKLLLIEKRDQVWSTDTTPGLGNRFCAGLVVKLHLHDSGNLVLRSAVFGKHVTYWESFKFPTDTLLPNQNFTMNTNLVSSKSQTNYSSRYYNFYFDDDNILLLRFQGPDPLVSSVYWPAPWLGPFQTGRFTYNNTKNAMFTSTGDFASSDNLV</sequence>
<evidence type="ECO:0000256" key="1">
    <source>
        <dbReference type="ARBA" id="ARBA00004167"/>
    </source>
</evidence>
<feature type="domain" description="Bulb-type lectin" evidence="8">
    <location>
        <begin position="2"/>
        <end position="90"/>
    </location>
</feature>
<dbReference type="Pfam" id="PF01453">
    <property type="entry name" value="B_lectin"/>
    <property type="match status" value="1"/>
</dbReference>
<gene>
    <name evidence="9" type="ORF">F8388_014755</name>
</gene>
<name>A0A7J6GYN1_CANSA</name>
<keyword evidence="5" id="KW-0472">Membrane</keyword>
<evidence type="ECO:0000256" key="5">
    <source>
        <dbReference type="ARBA" id="ARBA00023136"/>
    </source>
</evidence>
<reference evidence="9 10" key="1">
    <citation type="journal article" date="2020" name="bioRxiv">
        <title>Sequence and annotation of 42 cannabis genomes reveals extensive copy number variation in cannabinoid synthesis and pathogen resistance genes.</title>
        <authorList>
            <person name="Mckernan K.J."/>
            <person name="Helbert Y."/>
            <person name="Kane L.T."/>
            <person name="Ebling H."/>
            <person name="Zhang L."/>
            <person name="Liu B."/>
            <person name="Eaton Z."/>
            <person name="Mclaughlin S."/>
            <person name="Kingan S."/>
            <person name="Baybayan P."/>
            <person name="Concepcion G."/>
            <person name="Jordan M."/>
            <person name="Riva A."/>
            <person name="Barbazuk W."/>
            <person name="Harkins T."/>
        </authorList>
    </citation>
    <scope>NUCLEOTIDE SEQUENCE [LARGE SCALE GENOMIC DNA]</scope>
    <source>
        <strain evidence="10">cv. Jamaican Lion 4</strain>
        <tissue evidence="9">Leaf</tissue>
    </source>
</reference>
<dbReference type="InterPro" id="IPR001480">
    <property type="entry name" value="Bulb-type_lectin_dom"/>
</dbReference>
<dbReference type="PANTHER" id="PTHR47974">
    <property type="entry name" value="OS07G0415500 PROTEIN"/>
    <property type="match status" value="1"/>
</dbReference>
<dbReference type="InterPro" id="IPR036426">
    <property type="entry name" value="Bulb-type_lectin_dom_sf"/>
</dbReference>
<organism evidence="9 10">
    <name type="scientific">Cannabis sativa</name>
    <name type="common">Hemp</name>
    <name type="synonym">Marijuana</name>
    <dbReference type="NCBI Taxonomy" id="3483"/>
    <lineage>
        <taxon>Eukaryota</taxon>
        <taxon>Viridiplantae</taxon>
        <taxon>Streptophyta</taxon>
        <taxon>Embryophyta</taxon>
        <taxon>Tracheophyta</taxon>
        <taxon>Spermatophyta</taxon>
        <taxon>Magnoliopsida</taxon>
        <taxon>eudicotyledons</taxon>
        <taxon>Gunneridae</taxon>
        <taxon>Pentapetalae</taxon>
        <taxon>rosids</taxon>
        <taxon>fabids</taxon>
        <taxon>Rosales</taxon>
        <taxon>Cannabaceae</taxon>
        <taxon>Cannabis</taxon>
    </lineage>
</organism>
<dbReference type="PANTHER" id="PTHR47974:SF26">
    <property type="entry name" value="RECEPTOR-LIKE SERINE_THREONINE-PROTEIN KINASE"/>
    <property type="match status" value="1"/>
</dbReference>
<comment type="caution">
    <text evidence="9">The sequence shown here is derived from an EMBL/GenBank/DDBJ whole genome shotgun (WGS) entry which is preliminary data.</text>
</comment>
<dbReference type="Gene3D" id="2.90.10.30">
    <property type="match status" value="1"/>
</dbReference>
<accession>A0A7J6GYN1</accession>
<evidence type="ECO:0000259" key="8">
    <source>
        <dbReference type="Pfam" id="PF01453"/>
    </source>
</evidence>
<protein>
    <recommendedName>
        <fullName evidence="8">Bulb-type lectin domain-containing protein</fullName>
    </recommendedName>
</protein>
<proteinExistence type="predicted"/>
<evidence type="ECO:0000256" key="7">
    <source>
        <dbReference type="ARBA" id="ARBA00023180"/>
    </source>
</evidence>
<dbReference type="SUPFAM" id="SSF51110">
    <property type="entry name" value="alpha-D-mannose-specific plant lectins"/>
    <property type="match status" value="1"/>
</dbReference>
<comment type="subcellular location">
    <subcellularLocation>
        <location evidence="1">Membrane</location>
        <topology evidence="1">Single-pass membrane protein</topology>
    </subcellularLocation>
</comment>